<comment type="caution">
    <text evidence="2">The sequence shown here is derived from an EMBL/GenBank/DDBJ whole genome shotgun (WGS) entry which is preliminary data.</text>
</comment>
<dbReference type="OrthoDB" id="2402282at2759"/>
<keyword evidence="3" id="KW-1185">Reference proteome</keyword>
<gene>
    <name evidence="2" type="ORF">CPELLU_LOCUS19190</name>
</gene>
<evidence type="ECO:0000313" key="3">
    <source>
        <dbReference type="Proteomes" id="UP000789759"/>
    </source>
</evidence>
<dbReference type="Pfam" id="PF12726">
    <property type="entry name" value="SEN1_N"/>
    <property type="match status" value="1"/>
</dbReference>
<proteinExistence type="predicted"/>
<organism evidence="2 3">
    <name type="scientific">Cetraspora pellucida</name>
    <dbReference type="NCBI Taxonomy" id="1433469"/>
    <lineage>
        <taxon>Eukaryota</taxon>
        <taxon>Fungi</taxon>
        <taxon>Fungi incertae sedis</taxon>
        <taxon>Mucoromycota</taxon>
        <taxon>Glomeromycotina</taxon>
        <taxon>Glomeromycetes</taxon>
        <taxon>Diversisporales</taxon>
        <taxon>Gigasporaceae</taxon>
        <taxon>Cetraspora</taxon>
    </lineage>
</organism>
<accession>A0A9N9KAV9</accession>
<name>A0A9N9KAV9_9GLOM</name>
<feature type="domain" description="Helicase Sen1 N-terminal" evidence="1">
    <location>
        <begin position="53"/>
        <end position="320"/>
    </location>
</feature>
<dbReference type="Proteomes" id="UP000789759">
    <property type="component" value="Unassembled WGS sequence"/>
</dbReference>
<dbReference type="AlphaFoldDB" id="A0A9N9KAV9"/>
<feature type="non-terminal residue" evidence="2">
    <location>
        <position position="1"/>
    </location>
</feature>
<evidence type="ECO:0000259" key="1">
    <source>
        <dbReference type="Pfam" id="PF12726"/>
    </source>
</evidence>
<feature type="non-terminal residue" evidence="2">
    <location>
        <position position="776"/>
    </location>
</feature>
<sequence length="776" mass="89584">FLEEALSYVIRCHEEDPSRHLFCTPKLTEITTEMLPLFAVPDQDSSILHFRQIIEEELKHCFSCVEVFHTEKKQLYNRFSKVYINEKLNVDKFFSNLKKWIKSRVCYGLEVIKLNLKYVNPIQLIGMEISPNSARITTAFLETLLDPFLLIGLNNLFVDILVHFKANESFKLTHRYLPGVLILMLHERAEVRNWARTSLQGMTKTLEMKEFQSCAYFSSSVQAILQKLKGFNDPPDKTTIQFILTKDLVDAWEGVKLILSVIDQNIILRNFFERDLNIIQILYDNLQSSSNIDESVFIELLGCLEILLDKIGSQFWDHISCSHLLFFQSLFTTYSSIRSNPLSSKKLYGIFIKFLQKLRQTFPDIEPSERLEETASEKTITMSILTESQNIIEDIYIKWHSSIYDNGSILSTQLRGILWINVLIETFEILISSDEYYVEMNVLLFKCIHKIALMDIIEMGRHHDNVQLTFFIDLLNKLREQIDRFLKKLCNEDSKIIPSILPIEEVASPMVCLLFSTNGEFMIESLTLLKKLYPINTYIELVQRITVPIIEGIIGVLHTFAKWTEIGCDTFKLAGSIQQLLSNAFFLPIFGDWGISKNQSLSQDINLLIHRYWDASWCAFTQVFKKYDDSVSATIHDEVIIQLSSYVELATHMLQRHSDPAFGSIDSLSLTDPFCQALKYIIGLVECNNRDLIQKLHRLTCEILYVLTTYELTMDSSLYVKLVRVSNEGHFTVDERNELNAALSKHVTNGRLLETSCDNRASSYMSTSTSLSNNLI</sequence>
<dbReference type="InterPro" id="IPR024481">
    <property type="entry name" value="Helicase_Sen1_N"/>
</dbReference>
<dbReference type="EMBL" id="CAJVQA010043724">
    <property type="protein sequence ID" value="CAG8815982.1"/>
    <property type="molecule type" value="Genomic_DNA"/>
</dbReference>
<reference evidence="2" key="1">
    <citation type="submission" date="2021-06" db="EMBL/GenBank/DDBJ databases">
        <authorList>
            <person name="Kallberg Y."/>
            <person name="Tangrot J."/>
            <person name="Rosling A."/>
        </authorList>
    </citation>
    <scope>NUCLEOTIDE SEQUENCE</scope>
    <source>
        <strain evidence="2">FL966</strain>
    </source>
</reference>
<evidence type="ECO:0000313" key="2">
    <source>
        <dbReference type="EMBL" id="CAG8815982.1"/>
    </source>
</evidence>
<protein>
    <submittedName>
        <fullName evidence="2">9813_t:CDS:1</fullName>
    </submittedName>
</protein>